<organism evidence="2 3">
    <name type="scientific">Arabis nemorensis</name>
    <dbReference type="NCBI Taxonomy" id="586526"/>
    <lineage>
        <taxon>Eukaryota</taxon>
        <taxon>Viridiplantae</taxon>
        <taxon>Streptophyta</taxon>
        <taxon>Embryophyta</taxon>
        <taxon>Tracheophyta</taxon>
        <taxon>Spermatophyta</taxon>
        <taxon>Magnoliopsida</taxon>
        <taxon>eudicotyledons</taxon>
        <taxon>Gunneridae</taxon>
        <taxon>Pentapetalae</taxon>
        <taxon>rosids</taxon>
        <taxon>malvids</taxon>
        <taxon>Brassicales</taxon>
        <taxon>Brassicaceae</taxon>
        <taxon>Arabideae</taxon>
        <taxon>Arabis</taxon>
    </lineage>
</organism>
<evidence type="ECO:0000313" key="3">
    <source>
        <dbReference type="Proteomes" id="UP000489600"/>
    </source>
</evidence>
<dbReference type="Proteomes" id="UP000489600">
    <property type="component" value="Unassembled WGS sequence"/>
</dbReference>
<comment type="caution">
    <text evidence="2">The sequence shown here is derived from an EMBL/GenBank/DDBJ whole genome shotgun (WGS) entry which is preliminary data.</text>
</comment>
<keyword evidence="1" id="KW-0472">Membrane</keyword>
<gene>
    <name evidence="2" type="ORF">ANE_LOCUS2141</name>
</gene>
<evidence type="ECO:0000256" key="1">
    <source>
        <dbReference type="SAM" id="Phobius"/>
    </source>
</evidence>
<sequence>MISLTDYRHPSYVLASYHHWFHYLGILFLFLDKLFAPATRLYAVGWPHKSHVTKLANLVIVSLDTADLPTRLPSSSVLRPRVVYDLRRIL</sequence>
<evidence type="ECO:0000313" key="2">
    <source>
        <dbReference type="EMBL" id="VVA91696.1"/>
    </source>
</evidence>
<reference evidence="2" key="1">
    <citation type="submission" date="2019-07" db="EMBL/GenBank/DDBJ databases">
        <authorList>
            <person name="Dittberner H."/>
        </authorList>
    </citation>
    <scope>NUCLEOTIDE SEQUENCE [LARGE SCALE GENOMIC DNA]</scope>
</reference>
<keyword evidence="3" id="KW-1185">Reference proteome</keyword>
<proteinExistence type="predicted"/>
<protein>
    <submittedName>
        <fullName evidence="2">Uncharacterized protein</fullName>
    </submittedName>
</protein>
<dbReference type="AlphaFoldDB" id="A0A565AQJ9"/>
<dbReference type="EMBL" id="CABITT030000001">
    <property type="protein sequence ID" value="VVA91696.1"/>
    <property type="molecule type" value="Genomic_DNA"/>
</dbReference>
<keyword evidence="1" id="KW-0812">Transmembrane</keyword>
<accession>A0A565AQJ9</accession>
<name>A0A565AQJ9_9BRAS</name>
<keyword evidence="1" id="KW-1133">Transmembrane helix</keyword>
<feature type="transmembrane region" description="Helical" evidence="1">
    <location>
        <begin position="20"/>
        <end position="43"/>
    </location>
</feature>